<comment type="subunit">
    <text evidence="3">Heterodimer of a large and a small subunit.</text>
</comment>
<name>M1Z694_9FIRM</name>
<evidence type="ECO:0000313" key="13">
    <source>
        <dbReference type="Proteomes" id="UP000245423"/>
    </source>
</evidence>
<feature type="binding site" evidence="7">
    <location>
        <position position="330"/>
    </location>
    <ligand>
        <name>substrate</name>
    </ligand>
</feature>
<comment type="similarity">
    <text evidence="2 9">Belongs to the class-V pyridoxal-phosphate-dependent aminotransferase family.</text>
</comment>
<protein>
    <recommendedName>
        <fullName evidence="6">Tritium exchange subunit</fullName>
    </recommendedName>
</protein>
<dbReference type="InterPro" id="IPR015424">
    <property type="entry name" value="PyrdxlP-dep_Trfase"/>
</dbReference>
<feature type="modified residue" description="N6-(pyridoxal phosphate)lysine" evidence="8">
    <location>
        <position position="188"/>
    </location>
</feature>
<gene>
    <name evidence="12" type="ORF">CUESP1_2542</name>
</gene>
<dbReference type="AlphaFoldDB" id="M1Z694"/>
<dbReference type="InterPro" id="IPR015422">
    <property type="entry name" value="PyrdxlP-dep_Trfase_small"/>
</dbReference>
<dbReference type="Gene3D" id="3.90.1150.10">
    <property type="entry name" value="Aspartate Aminotransferase, domain 1"/>
    <property type="match status" value="1"/>
</dbReference>
<dbReference type="RefSeq" id="WP_005582758.1">
    <property type="nucleotide sequence ID" value="NZ_LT669839.1"/>
</dbReference>
<evidence type="ECO:0000256" key="3">
    <source>
        <dbReference type="ARBA" id="ARBA00011771"/>
    </source>
</evidence>
<evidence type="ECO:0000256" key="2">
    <source>
        <dbReference type="ARBA" id="ARBA00009236"/>
    </source>
</evidence>
<dbReference type="GO" id="GO:0004760">
    <property type="term" value="F:L-serine-pyruvate transaminase activity"/>
    <property type="evidence" value="ECO:0007669"/>
    <property type="project" value="TreeGrafter"/>
</dbReference>
<proteinExistence type="inferred from homology"/>
<accession>M1Z694</accession>
<dbReference type="PANTHER" id="PTHR21152:SF40">
    <property type="entry name" value="ALANINE--GLYOXYLATE AMINOTRANSFERASE"/>
    <property type="match status" value="1"/>
</dbReference>
<evidence type="ECO:0000256" key="8">
    <source>
        <dbReference type="PIRSR" id="PIRSR000524-50"/>
    </source>
</evidence>
<evidence type="ECO:0000256" key="7">
    <source>
        <dbReference type="PIRSR" id="PIRSR000524-1"/>
    </source>
</evidence>
<dbReference type="Proteomes" id="UP000245423">
    <property type="component" value="Chromosome 1"/>
</dbReference>
<dbReference type="Pfam" id="PF00266">
    <property type="entry name" value="Aminotran_5"/>
    <property type="match status" value="1"/>
</dbReference>
<dbReference type="InterPro" id="IPR000192">
    <property type="entry name" value="Aminotrans_V_dom"/>
</dbReference>
<dbReference type="GO" id="GO:0019265">
    <property type="term" value="P:glycine biosynthetic process, by transamination of glyoxylate"/>
    <property type="evidence" value="ECO:0007669"/>
    <property type="project" value="TreeGrafter"/>
</dbReference>
<dbReference type="PANTHER" id="PTHR21152">
    <property type="entry name" value="AMINOTRANSFERASE CLASS V"/>
    <property type="match status" value="1"/>
</dbReference>
<keyword evidence="12" id="KW-0032">Aminotransferase</keyword>
<evidence type="ECO:0000256" key="4">
    <source>
        <dbReference type="ARBA" id="ARBA00022898"/>
    </source>
</evidence>
<dbReference type="OrthoDB" id="389074at2"/>
<sequence length="354" mass="39014">MQKKVQMMVGPTAIPHRVLKAMNKESISHRSKEYSIVQERVTEGLKKIFGTTQDVLLLTSSGTGAMESVIQNCFSPNDEVVIPVMGNFSEQFALIAEIYGLNVKRVKFELGEAANVDTVMKEVNPGTKAVFVVHNESSTGVFNDLEAFGRALKDTNTLLITDSVSGLGGLEVKMDEWNIDIVLTSSQKSLMAPPGLAFVALSENAWGSVENSKFPKYYFDYKKAKKFNEINQTLTTPAVYTLFAVDEAVKMIMEEGLDNVYSRHRANSKLVIKGIKEAGLKLFAKDERFASPTLTAVYAPRKAKYIVNELAKKSIVVNGGLAPMDEDIFRVGTMGYVSENDVIAFLSAINQIKI</sequence>
<evidence type="ECO:0000256" key="5">
    <source>
        <dbReference type="ARBA" id="ARBA00054899"/>
    </source>
</evidence>
<feature type="domain" description="Aminotransferase class V" evidence="11">
    <location>
        <begin position="10"/>
        <end position="322"/>
    </location>
</feature>
<dbReference type="EMBL" id="LT669839">
    <property type="protein sequence ID" value="SHD77888.1"/>
    <property type="molecule type" value="Genomic_DNA"/>
</dbReference>
<evidence type="ECO:0000256" key="6">
    <source>
        <dbReference type="ARBA" id="ARBA00079151"/>
    </source>
</evidence>
<reference evidence="12 13" key="1">
    <citation type="submission" date="2016-11" db="EMBL/GenBank/DDBJ databases">
        <authorList>
            <person name="Manzoor S."/>
        </authorList>
    </citation>
    <scope>NUCLEOTIDE SEQUENCE [LARGE SCALE GENOMIC DNA]</scope>
    <source>
        <strain evidence="12">Clostridium ultunense strain Esp</strain>
    </source>
</reference>
<evidence type="ECO:0000313" key="12">
    <source>
        <dbReference type="EMBL" id="SHD77888.1"/>
    </source>
</evidence>
<dbReference type="SUPFAM" id="SSF53383">
    <property type="entry name" value="PLP-dependent transferases"/>
    <property type="match status" value="1"/>
</dbReference>
<keyword evidence="12" id="KW-0808">Transferase</keyword>
<dbReference type="HOGENOM" id="CLU_027686_1_1_9"/>
<keyword evidence="4 8" id="KW-0663">Pyridoxal phosphate</keyword>
<dbReference type="PROSITE" id="PS00595">
    <property type="entry name" value="AA_TRANSFER_CLASS_5"/>
    <property type="match status" value="1"/>
</dbReference>
<comment type="function">
    <text evidence="5">Soluble hydrogenase catalyzes both production and consumption of hydrogen from suitable artificial electron donors or acceptors. This subunit catalyzes the tritium-exchange activity.</text>
</comment>
<dbReference type="InterPro" id="IPR020578">
    <property type="entry name" value="Aminotrans_V_PyrdxlP_BS"/>
</dbReference>
<keyword evidence="13" id="KW-1185">Reference proteome</keyword>
<evidence type="ECO:0000259" key="11">
    <source>
        <dbReference type="Pfam" id="PF00266"/>
    </source>
</evidence>
<evidence type="ECO:0000256" key="9">
    <source>
        <dbReference type="RuleBase" id="RU004075"/>
    </source>
</evidence>
<dbReference type="GO" id="GO:0008453">
    <property type="term" value="F:alanine-glyoxylate transaminase activity"/>
    <property type="evidence" value="ECO:0007669"/>
    <property type="project" value="TreeGrafter"/>
</dbReference>
<dbReference type="InterPro" id="IPR024169">
    <property type="entry name" value="SP_NH2Trfase/AEP_transaminase"/>
</dbReference>
<comment type="cofactor">
    <cofactor evidence="1 8 10">
        <name>pyridoxal 5'-phosphate</name>
        <dbReference type="ChEBI" id="CHEBI:597326"/>
    </cofactor>
</comment>
<dbReference type="Gene3D" id="3.40.640.10">
    <property type="entry name" value="Type I PLP-dependent aspartate aminotransferase-like (Major domain)"/>
    <property type="match status" value="1"/>
</dbReference>
<evidence type="ECO:0000256" key="1">
    <source>
        <dbReference type="ARBA" id="ARBA00001933"/>
    </source>
</evidence>
<dbReference type="FunFam" id="3.40.640.10:FF:000054">
    <property type="entry name" value="Serine--glyoxylate aminotransferase"/>
    <property type="match status" value="1"/>
</dbReference>
<dbReference type="PIRSF" id="PIRSF000524">
    <property type="entry name" value="SPT"/>
    <property type="match status" value="1"/>
</dbReference>
<organism evidence="12 13">
    <name type="scientific">[Clostridium] ultunense Esp</name>
    <dbReference type="NCBI Taxonomy" id="1288971"/>
    <lineage>
        <taxon>Bacteria</taxon>
        <taxon>Bacillati</taxon>
        <taxon>Bacillota</taxon>
        <taxon>Tissierellia</taxon>
        <taxon>Tissierellales</taxon>
        <taxon>Tepidimicrobiaceae</taxon>
        <taxon>Schnuerera</taxon>
    </lineage>
</organism>
<evidence type="ECO:0000256" key="10">
    <source>
        <dbReference type="RuleBase" id="RU004504"/>
    </source>
</evidence>
<dbReference type="InterPro" id="IPR015421">
    <property type="entry name" value="PyrdxlP-dep_Trfase_major"/>
</dbReference>